<dbReference type="RefSeq" id="WP_160629873.1">
    <property type="nucleotide sequence ID" value="NZ_CP047593.1"/>
</dbReference>
<dbReference type="PANTHER" id="PTHR22789:SF0">
    <property type="entry name" value="3-OXO-TETRONATE 4-PHOSPHATE DECARBOXYLASE-RELATED"/>
    <property type="match status" value="1"/>
</dbReference>
<dbReference type="SMART" id="SM01007">
    <property type="entry name" value="Aldolase_II"/>
    <property type="match status" value="2"/>
</dbReference>
<keyword evidence="1" id="KW-0479">Metal-binding</keyword>
<organism evidence="4 5">
    <name type="scientific">Tichowtungia aerotolerans</name>
    <dbReference type="NCBI Taxonomy" id="2697043"/>
    <lineage>
        <taxon>Bacteria</taxon>
        <taxon>Pseudomonadati</taxon>
        <taxon>Kiritimatiellota</taxon>
        <taxon>Tichowtungiia</taxon>
        <taxon>Tichowtungiales</taxon>
        <taxon>Tichowtungiaceae</taxon>
        <taxon>Tichowtungia</taxon>
    </lineage>
</organism>
<accession>A0A6P1MA39</accession>
<dbReference type="InterPro" id="IPR050197">
    <property type="entry name" value="Aldolase_class_II_sugar_metab"/>
</dbReference>
<protein>
    <submittedName>
        <fullName evidence="4">Class II aldolase/adducin family protein</fullName>
    </submittedName>
</protein>
<dbReference type="GO" id="GO:0019323">
    <property type="term" value="P:pentose catabolic process"/>
    <property type="evidence" value="ECO:0007669"/>
    <property type="project" value="TreeGrafter"/>
</dbReference>
<gene>
    <name evidence="4" type="ORF">GT409_15055</name>
</gene>
<sequence>MKYEYLHPRDELAVTLERIYNYKMTTTSGGNLSIIDENGDIWITPARVDKGQLTPQDIVCVRKDGTIDGLHPPSSEFPFHKAVYEARPDIRSVVHAHPMSLVAFSCAHKVPETKAYPTAWNSNGVVGFAPYGVPGSEDLGAKIAEEFKKGYDSVILENHGVCCGGTSLQDAFQRFESLEVCAKAHIKAGVIGTPKELTEEQIQMQSKSYYKLEAFEYDTDMMCIKEKELRCELAKFVKRGYRQRLLSGTTGSFSARIDKDSFLITPYPLDRYTIEPEDLVMIRKNKKQIGKKPSRALHAHRAIYEANPEVNCIINASPVNALAFSICGEKIDTYTIPESYVFVGDVSLLPFEASFNDFDTLTKTLTLKTPAAVLSNNGVMVVGKDPLSAFDKLEVLECSAEAIIDSQPIGGHVSMSQEIIDELCEAFNL</sequence>
<dbReference type="PANTHER" id="PTHR22789">
    <property type="entry name" value="FUCULOSE PHOSPHATE ALDOLASE"/>
    <property type="match status" value="1"/>
</dbReference>
<evidence type="ECO:0000313" key="5">
    <source>
        <dbReference type="Proteomes" id="UP000464954"/>
    </source>
</evidence>
<dbReference type="GO" id="GO:0005829">
    <property type="term" value="C:cytosol"/>
    <property type="evidence" value="ECO:0007669"/>
    <property type="project" value="TreeGrafter"/>
</dbReference>
<dbReference type="KEGG" id="taer:GT409_15055"/>
<reference evidence="4 5" key="1">
    <citation type="submission" date="2020-01" db="EMBL/GenBank/DDBJ databases">
        <title>Ponticoccus aerotolerans gen. nov., sp. nov., an anaerobic bacterium and proposal of Ponticoccusceae fam. nov., Ponticoccusles ord. nov. and Ponticoccuse classis nov. in the phylum Kiritimatiellaeota.</title>
        <authorList>
            <person name="Zhou L.Y."/>
            <person name="Du Z.J."/>
        </authorList>
    </citation>
    <scope>NUCLEOTIDE SEQUENCE [LARGE SCALE GENOMIC DNA]</scope>
    <source>
        <strain evidence="4 5">S-5007</strain>
    </source>
</reference>
<feature type="domain" description="Class II aldolase/adducin N-terminal" evidence="3">
    <location>
        <begin position="10"/>
        <end position="186"/>
    </location>
</feature>
<name>A0A6P1MA39_9BACT</name>
<evidence type="ECO:0000259" key="3">
    <source>
        <dbReference type="SMART" id="SM01007"/>
    </source>
</evidence>
<dbReference type="AlphaFoldDB" id="A0A6P1MA39"/>
<evidence type="ECO:0000256" key="1">
    <source>
        <dbReference type="ARBA" id="ARBA00022723"/>
    </source>
</evidence>
<proteinExistence type="predicted"/>
<dbReference type="SUPFAM" id="SSF53639">
    <property type="entry name" value="AraD/HMP-PK domain-like"/>
    <property type="match status" value="2"/>
</dbReference>
<keyword evidence="2" id="KW-0456">Lyase</keyword>
<dbReference type="Gene3D" id="3.40.225.10">
    <property type="entry name" value="Class II aldolase/adducin N-terminal domain"/>
    <property type="match status" value="2"/>
</dbReference>
<feature type="domain" description="Class II aldolase/adducin N-terminal" evidence="3">
    <location>
        <begin position="231"/>
        <end position="404"/>
    </location>
</feature>
<evidence type="ECO:0000256" key="2">
    <source>
        <dbReference type="ARBA" id="ARBA00023239"/>
    </source>
</evidence>
<dbReference type="InterPro" id="IPR036409">
    <property type="entry name" value="Aldolase_II/adducin_N_sf"/>
</dbReference>
<evidence type="ECO:0000313" key="4">
    <source>
        <dbReference type="EMBL" id="QHI70701.1"/>
    </source>
</evidence>
<dbReference type="Pfam" id="PF00596">
    <property type="entry name" value="Aldolase_II"/>
    <property type="match status" value="2"/>
</dbReference>
<dbReference type="GO" id="GO:0046872">
    <property type="term" value="F:metal ion binding"/>
    <property type="evidence" value="ECO:0007669"/>
    <property type="project" value="UniProtKB-KW"/>
</dbReference>
<dbReference type="InterPro" id="IPR001303">
    <property type="entry name" value="Aldolase_II/adducin_N"/>
</dbReference>
<dbReference type="EMBL" id="CP047593">
    <property type="protein sequence ID" value="QHI70701.1"/>
    <property type="molecule type" value="Genomic_DNA"/>
</dbReference>
<dbReference type="GO" id="GO:0016832">
    <property type="term" value="F:aldehyde-lyase activity"/>
    <property type="evidence" value="ECO:0007669"/>
    <property type="project" value="TreeGrafter"/>
</dbReference>
<keyword evidence="5" id="KW-1185">Reference proteome</keyword>
<dbReference type="Proteomes" id="UP000464954">
    <property type="component" value="Chromosome"/>
</dbReference>